<accession>A0A9N9T8P6</accession>
<protein>
    <submittedName>
        <fullName evidence="1">Uncharacterized protein</fullName>
    </submittedName>
</protein>
<name>A0A9N9T8P6_DIABA</name>
<gene>
    <name evidence="1" type="ORF">DIABBA_LOCUS13659</name>
</gene>
<evidence type="ECO:0000313" key="2">
    <source>
        <dbReference type="Proteomes" id="UP001153709"/>
    </source>
</evidence>
<reference evidence="1" key="1">
    <citation type="submission" date="2022-01" db="EMBL/GenBank/DDBJ databases">
        <authorList>
            <person name="King R."/>
        </authorList>
    </citation>
    <scope>NUCLEOTIDE SEQUENCE</scope>
</reference>
<proteinExistence type="predicted"/>
<organism evidence="1 2">
    <name type="scientific">Diabrotica balteata</name>
    <name type="common">Banded cucumber beetle</name>
    <dbReference type="NCBI Taxonomy" id="107213"/>
    <lineage>
        <taxon>Eukaryota</taxon>
        <taxon>Metazoa</taxon>
        <taxon>Ecdysozoa</taxon>
        <taxon>Arthropoda</taxon>
        <taxon>Hexapoda</taxon>
        <taxon>Insecta</taxon>
        <taxon>Pterygota</taxon>
        <taxon>Neoptera</taxon>
        <taxon>Endopterygota</taxon>
        <taxon>Coleoptera</taxon>
        <taxon>Polyphaga</taxon>
        <taxon>Cucujiformia</taxon>
        <taxon>Chrysomeloidea</taxon>
        <taxon>Chrysomelidae</taxon>
        <taxon>Galerucinae</taxon>
        <taxon>Diabroticina</taxon>
        <taxon>Diabroticites</taxon>
        <taxon>Diabrotica</taxon>
    </lineage>
</organism>
<evidence type="ECO:0000313" key="1">
    <source>
        <dbReference type="EMBL" id="CAG9841065.1"/>
    </source>
</evidence>
<dbReference type="EMBL" id="OU898284">
    <property type="protein sequence ID" value="CAG9841065.1"/>
    <property type="molecule type" value="Genomic_DNA"/>
</dbReference>
<dbReference type="Proteomes" id="UP001153709">
    <property type="component" value="Chromosome 9"/>
</dbReference>
<sequence>MYKITDLILVGNTDNVGAKAYKYVDVDVEQKTLLFYNQQQLVIAYDTLVKAVNIGSGRINILDTLGGIGQIELFKSREDDVTTYLERIEQLFCNEVGDENKVPLFLTLMEKEAYKIIKDLTAPEVQESYENLTEFAEKLKSLSKDCSFGEFLDETLREFVQIALAKEVPEGQALLVGGDINKVGKVNFSGKKSNCQYKLNPLLRRTWLSILNLDWKNILQICQESEESNL</sequence>
<dbReference type="OrthoDB" id="6740364at2759"/>
<dbReference type="AlphaFoldDB" id="A0A9N9T8P6"/>
<keyword evidence="2" id="KW-1185">Reference proteome</keyword>